<dbReference type="EMBL" id="RYZI01000250">
    <property type="protein sequence ID" value="RWA07580.1"/>
    <property type="molecule type" value="Genomic_DNA"/>
</dbReference>
<organism evidence="1 2">
    <name type="scientific">Xylaria grammica</name>
    <dbReference type="NCBI Taxonomy" id="363999"/>
    <lineage>
        <taxon>Eukaryota</taxon>
        <taxon>Fungi</taxon>
        <taxon>Dikarya</taxon>
        <taxon>Ascomycota</taxon>
        <taxon>Pezizomycotina</taxon>
        <taxon>Sordariomycetes</taxon>
        <taxon>Xylariomycetidae</taxon>
        <taxon>Xylariales</taxon>
        <taxon>Xylariaceae</taxon>
        <taxon>Xylaria</taxon>
    </lineage>
</organism>
<protein>
    <recommendedName>
        <fullName evidence="3">BTB domain-containing protein</fullName>
    </recommendedName>
</protein>
<dbReference type="SUPFAM" id="SSF54695">
    <property type="entry name" value="POZ domain"/>
    <property type="match status" value="1"/>
</dbReference>
<evidence type="ECO:0000313" key="2">
    <source>
        <dbReference type="Proteomes" id="UP000286045"/>
    </source>
</evidence>
<comment type="caution">
    <text evidence="1">The sequence shown here is derived from an EMBL/GenBank/DDBJ whole genome shotgun (WGS) entry which is preliminary data.</text>
</comment>
<sequence>MALRYSSKSSDCSHPRIPPTVEVFDPRGDMLLLVGKQRCTNRSCNGGQNRRPNAICFHVNSAIIAGASPAFGFVLYSPSAVAAKGDDVDWAVKLPDDDPQAMKTIINILYGHYPITLSDEHVNLEQLLHITTLANKYDLVHLFSEWSARWVRDMECYWVGRKFVRQSIEDLESLLWIYWVLGHEPLYTYMILQIAFHSELDAAGKLTDPAEQLCFTNEFHQVPVPPYAPIEIGHSRIEVLKIIRKDIKETLETHLHGSQNKNWLPCRRMDGGNDWTWRRSILRAFVEMLEAEGIWPLPSAYELTASPRSLVEMFRASPSIPSFAHHHDGRYCDPSGTFWERIEKLLREVRFTLPAPSAKRLREQAAKSGLASHFTSTGPKINLDKGDWNIKEILEFVEFQGAVTEMERAASEMGRVFSDKQVH</sequence>
<evidence type="ECO:0000313" key="1">
    <source>
        <dbReference type="EMBL" id="RWA07580.1"/>
    </source>
</evidence>
<dbReference type="AlphaFoldDB" id="A0A439CZI6"/>
<keyword evidence="2" id="KW-1185">Reference proteome</keyword>
<dbReference type="Gene3D" id="3.30.710.10">
    <property type="entry name" value="Potassium Channel Kv1.1, Chain A"/>
    <property type="match status" value="1"/>
</dbReference>
<reference evidence="1 2" key="1">
    <citation type="submission" date="2018-12" db="EMBL/GenBank/DDBJ databases">
        <title>Draft genome sequence of Xylaria grammica IHI A82.</title>
        <authorList>
            <person name="Buettner E."/>
            <person name="Kellner H."/>
        </authorList>
    </citation>
    <scope>NUCLEOTIDE SEQUENCE [LARGE SCALE GENOMIC DNA]</scope>
    <source>
        <strain evidence="1 2">IHI A82</strain>
    </source>
</reference>
<name>A0A439CZI6_9PEZI</name>
<accession>A0A439CZI6</accession>
<evidence type="ECO:0008006" key="3">
    <source>
        <dbReference type="Google" id="ProtNLM"/>
    </source>
</evidence>
<dbReference type="Proteomes" id="UP000286045">
    <property type="component" value="Unassembled WGS sequence"/>
</dbReference>
<proteinExistence type="predicted"/>
<gene>
    <name evidence="1" type="ORF">EKO27_g7530</name>
</gene>
<dbReference type="InterPro" id="IPR011333">
    <property type="entry name" value="SKP1/BTB/POZ_sf"/>
</dbReference>
<dbReference type="CDD" id="cd18186">
    <property type="entry name" value="BTB_POZ_ZBTB_KLHL-like"/>
    <property type="match status" value="1"/>
</dbReference>